<dbReference type="WBParaSite" id="MBELARI_LOCUS19395">
    <property type="protein sequence ID" value="MBELARI_LOCUS19395"/>
    <property type="gene ID" value="MBELARI_LOCUS19395"/>
</dbReference>
<feature type="transmembrane region" description="Helical" evidence="20">
    <location>
        <begin position="187"/>
        <end position="206"/>
    </location>
</feature>
<evidence type="ECO:0000256" key="8">
    <source>
        <dbReference type="ARBA" id="ARBA00022753"/>
    </source>
</evidence>
<keyword evidence="6 20" id="KW-0812">Transmembrane</keyword>
<dbReference type="InterPro" id="IPR020084">
    <property type="entry name" value="NUDIX_hydrolase_CS"/>
</dbReference>
<feature type="transmembrane region" description="Helical" evidence="20">
    <location>
        <begin position="476"/>
        <end position="500"/>
    </location>
</feature>
<dbReference type="InterPro" id="IPR015797">
    <property type="entry name" value="NUDIX_hydrolase-like_dom_sf"/>
</dbReference>
<keyword evidence="22" id="KW-1185">Reference proteome</keyword>
<evidence type="ECO:0000256" key="9">
    <source>
        <dbReference type="ARBA" id="ARBA00022801"/>
    </source>
</evidence>
<evidence type="ECO:0000256" key="18">
    <source>
        <dbReference type="ARBA" id="ARBA00023228"/>
    </source>
</evidence>
<proteinExistence type="inferred from homology"/>
<feature type="transmembrane region" description="Helical" evidence="20">
    <location>
        <begin position="160"/>
        <end position="181"/>
    </location>
</feature>
<organism evidence="22 23">
    <name type="scientific">Mesorhabditis belari</name>
    <dbReference type="NCBI Taxonomy" id="2138241"/>
    <lineage>
        <taxon>Eukaryota</taxon>
        <taxon>Metazoa</taxon>
        <taxon>Ecdysozoa</taxon>
        <taxon>Nematoda</taxon>
        <taxon>Chromadorea</taxon>
        <taxon>Rhabditida</taxon>
        <taxon>Rhabditina</taxon>
        <taxon>Rhabditomorpha</taxon>
        <taxon>Rhabditoidea</taxon>
        <taxon>Rhabditidae</taxon>
        <taxon>Mesorhabditinae</taxon>
        <taxon>Mesorhabditis</taxon>
    </lineage>
</organism>
<feature type="transmembrane region" description="Helical" evidence="20">
    <location>
        <begin position="356"/>
        <end position="376"/>
    </location>
</feature>
<feature type="domain" description="Nudix hydrolase" evidence="21">
    <location>
        <begin position="764"/>
        <end position="892"/>
    </location>
</feature>
<dbReference type="Gene3D" id="3.90.79.10">
    <property type="entry name" value="Nucleoside Triphosphate Pyrophosphohydrolase"/>
    <property type="match status" value="1"/>
</dbReference>
<evidence type="ECO:0000256" key="1">
    <source>
        <dbReference type="ARBA" id="ARBA00001946"/>
    </source>
</evidence>
<dbReference type="InterPro" id="IPR000086">
    <property type="entry name" value="NUDIX_hydrolase_dom"/>
</dbReference>
<keyword evidence="7" id="KW-0479">Metal-binding</keyword>
<dbReference type="SUPFAM" id="SSF55811">
    <property type="entry name" value="Nudix"/>
    <property type="match status" value="1"/>
</dbReference>
<evidence type="ECO:0000256" key="19">
    <source>
        <dbReference type="ARBA" id="ARBA00038442"/>
    </source>
</evidence>
<keyword evidence="9" id="KW-0378">Hydrolase</keyword>
<keyword evidence="16" id="KW-1015">Disulfide bond</keyword>
<keyword evidence="11" id="KW-0029">Amino-acid transport</keyword>
<dbReference type="AlphaFoldDB" id="A0AAF3J6K9"/>
<evidence type="ECO:0000256" key="14">
    <source>
        <dbReference type="ARBA" id="ARBA00023053"/>
    </source>
</evidence>
<evidence type="ECO:0000256" key="10">
    <source>
        <dbReference type="ARBA" id="ARBA00022842"/>
    </source>
</evidence>
<dbReference type="Proteomes" id="UP000887575">
    <property type="component" value="Unassembled WGS sequence"/>
</dbReference>
<keyword evidence="12 20" id="KW-1133">Transmembrane helix</keyword>
<dbReference type="Gene3D" id="3.90.79.20">
    <property type="match status" value="1"/>
</dbReference>
<evidence type="ECO:0000256" key="15">
    <source>
        <dbReference type="ARBA" id="ARBA00023136"/>
    </source>
</evidence>
<dbReference type="Pfam" id="PF00293">
    <property type="entry name" value="NUDIX"/>
    <property type="match status" value="1"/>
</dbReference>
<evidence type="ECO:0000256" key="5">
    <source>
        <dbReference type="ARBA" id="ARBA00022448"/>
    </source>
</evidence>
<feature type="transmembrane region" description="Helical" evidence="20">
    <location>
        <begin position="434"/>
        <end position="456"/>
    </location>
</feature>
<keyword evidence="18" id="KW-0458">Lysosome</keyword>
<keyword evidence="8" id="KW-0967">Endosome</keyword>
<keyword evidence="14" id="KW-0915">Sodium</keyword>
<evidence type="ECO:0000256" key="16">
    <source>
        <dbReference type="ARBA" id="ARBA00023157"/>
    </source>
</evidence>
<dbReference type="Pfam" id="PF01490">
    <property type="entry name" value="Aa_trans"/>
    <property type="match status" value="2"/>
</dbReference>
<evidence type="ECO:0000256" key="2">
    <source>
        <dbReference type="ARBA" id="ARBA00004107"/>
    </source>
</evidence>
<dbReference type="GO" id="GO:0005765">
    <property type="term" value="C:lysosomal membrane"/>
    <property type="evidence" value="ECO:0007669"/>
    <property type="project" value="UniProtKB-SubCell"/>
</dbReference>
<dbReference type="GO" id="GO:0046872">
    <property type="term" value="F:metal ion binding"/>
    <property type="evidence" value="ECO:0007669"/>
    <property type="project" value="UniProtKB-KW"/>
</dbReference>
<keyword evidence="10" id="KW-0460">Magnesium</keyword>
<dbReference type="PROSITE" id="PS00893">
    <property type="entry name" value="NUDIX_BOX"/>
    <property type="match status" value="1"/>
</dbReference>
<dbReference type="EC" id="3.6.1.22" evidence="4"/>
<comment type="cofactor">
    <cofactor evidence="1">
        <name>Mg(2+)</name>
        <dbReference type="ChEBI" id="CHEBI:18420"/>
    </cofactor>
</comment>
<comment type="similarity">
    <text evidence="19">Belongs to the amino acid/polyamine transporter 2 family. SLC38A9 subfamily.</text>
</comment>
<dbReference type="InterPro" id="IPR049734">
    <property type="entry name" value="NudC-like_C"/>
</dbReference>
<evidence type="ECO:0000259" key="21">
    <source>
        <dbReference type="PROSITE" id="PS51462"/>
    </source>
</evidence>
<feature type="transmembrane region" description="Helical" evidence="20">
    <location>
        <begin position="543"/>
        <end position="562"/>
    </location>
</feature>
<dbReference type="GO" id="GO:0015179">
    <property type="term" value="F:L-amino acid transmembrane transporter activity"/>
    <property type="evidence" value="ECO:0007669"/>
    <property type="project" value="TreeGrafter"/>
</dbReference>
<dbReference type="PANTHER" id="PTHR22950">
    <property type="entry name" value="AMINO ACID TRANSPORTER"/>
    <property type="match status" value="1"/>
</dbReference>
<keyword evidence="17" id="KW-0325">Glycoprotein</keyword>
<evidence type="ECO:0000256" key="13">
    <source>
        <dbReference type="ARBA" id="ARBA00023027"/>
    </source>
</evidence>
<evidence type="ECO:0000256" key="17">
    <source>
        <dbReference type="ARBA" id="ARBA00023180"/>
    </source>
</evidence>
<dbReference type="PANTHER" id="PTHR22950:SF244">
    <property type="entry name" value="NEUTRAL AMINO ACID TRANSPORTER 9"/>
    <property type="match status" value="1"/>
</dbReference>
<evidence type="ECO:0000256" key="11">
    <source>
        <dbReference type="ARBA" id="ARBA00022970"/>
    </source>
</evidence>
<sequence>MAPIKQSPSSYGRNPLLKKKRFRLDGRKKMSSYGAIGAENDDIDTLLSGDRPGIRRVASSSRILTTSASEPARTRADSRGERRPYLYTGGLGLSRDGSTQSLTTEDEHRDHAMAIRYRLFNRLDPGGHTLRMPDHVVPPDLFSVLPFDDFKDNSGKQNSLVTIFSIWNTMMGTSLLAMPWAMQQAGLALGIFLMISIAGLSLYTAYRVVQSPKHLPLGVDSTMAEFSDVCKYLFGKPGEIISVSFSIAVLLGGVMVYWVLMSNFLYYTGNVVYEALQPNSTTIPIMENKTFTCDVYCPENFNEKLWPEEYNSLLEETSGAWSFDKFWKLQGTVPIYLAFLTFPLMNFKSPTFFTKFNVLGTISVLYLLIFTASKLFECGINMDFKNPTSEHYVKLFSWKFPALTGTLTLSYFIHNAVLTILRNQKNPENNARDLSIGYLLACFCYVFIGFTFFAAFPVQRSCISDNFLNNFGSGDVLSSTARLFLLFQMITVLPLLMYLIRSQIFYYVFGKPWPGFTAVLVLNACVVGIAVLVAIFYPHVGSILRYVGSLSGLVYVFALPCMRQLFPYLIIQRGIGSYVERVRLFDHWQLHDEALTGRFPRGAFLLMVDKKPLIKKINNDVHLITHSFKDLRSKLGEYGLGVTLENSCLVDVIDSSQSHQTDEGYPMALFGTSFETITPPEDSPISHDDIRNKLAKSLGGRFIDLRMAMLTLLHEKERNWLARMQSLSRFARTYRQCSKCATVLRIRTSKSGAECIPCKKVYYPTYSPVTICLISDPTNEHALLVRHRGSANGIYTCVAGFATAGEPLNETCRREIAEEVGIETMEISQLGLSQPWPMPDSSLMIGFKAMADRSQKIKIAPDELENAQWFTRDQVAEALKRTEKDPFLKGISKSPDDRQTLRYIPPHGAIAYSLIQKWVLKEI</sequence>
<evidence type="ECO:0000256" key="4">
    <source>
        <dbReference type="ARBA" id="ARBA00012381"/>
    </source>
</evidence>
<keyword evidence="5" id="KW-0813">Transport</keyword>
<feature type="transmembrane region" description="Helical" evidence="20">
    <location>
        <begin position="396"/>
        <end position="413"/>
    </location>
</feature>
<evidence type="ECO:0000256" key="7">
    <source>
        <dbReference type="ARBA" id="ARBA00022723"/>
    </source>
</evidence>
<evidence type="ECO:0000256" key="6">
    <source>
        <dbReference type="ARBA" id="ARBA00022692"/>
    </source>
</evidence>
<dbReference type="GO" id="GO:0016787">
    <property type="term" value="F:hydrolase activity"/>
    <property type="evidence" value="ECO:0007669"/>
    <property type="project" value="UniProtKB-KW"/>
</dbReference>
<evidence type="ECO:0000256" key="20">
    <source>
        <dbReference type="SAM" id="Phobius"/>
    </source>
</evidence>
<dbReference type="GO" id="GO:0031902">
    <property type="term" value="C:late endosome membrane"/>
    <property type="evidence" value="ECO:0007669"/>
    <property type="project" value="UniProtKB-SubCell"/>
</dbReference>
<keyword evidence="13" id="KW-0520">NAD</keyword>
<evidence type="ECO:0000313" key="22">
    <source>
        <dbReference type="Proteomes" id="UP000887575"/>
    </source>
</evidence>
<feature type="transmembrane region" description="Helical" evidence="20">
    <location>
        <begin position="240"/>
        <end position="260"/>
    </location>
</feature>
<dbReference type="PROSITE" id="PS51462">
    <property type="entry name" value="NUDIX"/>
    <property type="match status" value="1"/>
</dbReference>
<dbReference type="CDD" id="cd03429">
    <property type="entry name" value="NUDIX_NADH_pyrophosphatase_Nudt13"/>
    <property type="match status" value="1"/>
</dbReference>
<comment type="subcellular location">
    <subcellularLocation>
        <location evidence="2">Late endosome membrane</location>
        <topology evidence="2">Multi-pass membrane protein</topology>
    </subcellularLocation>
    <subcellularLocation>
        <location evidence="3">Lysosome membrane</location>
        <topology evidence="3">Multi-pass membrane protein</topology>
    </subcellularLocation>
</comment>
<evidence type="ECO:0000313" key="23">
    <source>
        <dbReference type="WBParaSite" id="MBELARI_LOCUS19395"/>
    </source>
</evidence>
<name>A0AAF3J6K9_9BILA</name>
<keyword evidence="15 20" id="KW-0472">Membrane</keyword>
<feature type="transmembrane region" description="Helical" evidence="20">
    <location>
        <begin position="512"/>
        <end position="537"/>
    </location>
</feature>
<evidence type="ECO:0000256" key="12">
    <source>
        <dbReference type="ARBA" id="ARBA00022989"/>
    </source>
</evidence>
<evidence type="ECO:0000256" key="3">
    <source>
        <dbReference type="ARBA" id="ARBA00004155"/>
    </source>
</evidence>
<reference evidence="23" key="1">
    <citation type="submission" date="2024-02" db="UniProtKB">
        <authorList>
            <consortium name="WormBaseParasite"/>
        </authorList>
    </citation>
    <scope>IDENTIFICATION</scope>
</reference>
<accession>A0AAF3J6K9</accession>
<protein>
    <recommendedName>
        <fullName evidence="4">NAD(+) diphosphatase</fullName>
        <ecNumber evidence="4">3.6.1.22</ecNumber>
    </recommendedName>
</protein>
<dbReference type="FunFam" id="3.90.79.10:FF:000074">
    <property type="entry name" value="Mutt/nudix family protein-like protein"/>
    <property type="match status" value="1"/>
</dbReference>
<dbReference type="InterPro" id="IPR013057">
    <property type="entry name" value="AA_transpt_TM"/>
</dbReference>